<keyword evidence="8 11" id="KW-0067">ATP-binding</keyword>
<evidence type="ECO:0000256" key="7">
    <source>
        <dbReference type="ARBA" id="ARBA00022777"/>
    </source>
</evidence>
<dbReference type="GO" id="GO:0009229">
    <property type="term" value="P:thiamine diphosphate biosynthetic process"/>
    <property type="evidence" value="ECO:0007669"/>
    <property type="project" value="UniProtKB-UniRule"/>
</dbReference>
<keyword evidence="9 11" id="KW-0460">Magnesium</keyword>
<comment type="function">
    <text evidence="11">Catalyzes the phosphorylation of the hydroxyl group of 4-methyl-5-beta-hydroxyethylthiazole (THZ).</text>
</comment>
<evidence type="ECO:0000256" key="6">
    <source>
        <dbReference type="ARBA" id="ARBA00022741"/>
    </source>
</evidence>
<name>D6Y0H2_BACIE</name>
<dbReference type="PANTHER" id="PTHR20858:SF17">
    <property type="entry name" value="HYDROXYMETHYLPYRIMIDINE_PHOSPHOMETHYLPYRIMIDINE KINASE THI20-RELATED"/>
    <property type="match status" value="1"/>
</dbReference>
<comment type="catalytic activity">
    <reaction evidence="1 11">
        <text>5-(2-hydroxyethyl)-4-methylthiazole + ATP = 4-methyl-5-(2-phosphooxyethyl)-thiazole + ADP + H(+)</text>
        <dbReference type="Rhea" id="RHEA:24212"/>
        <dbReference type="ChEBI" id="CHEBI:15378"/>
        <dbReference type="ChEBI" id="CHEBI:17957"/>
        <dbReference type="ChEBI" id="CHEBI:30616"/>
        <dbReference type="ChEBI" id="CHEBI:58296"/>
        <dbReference type="ChEBI" id="CHEBI:456216"/>
        <dbReference type="EC" id="2.7.1.50"/>
    </reaction>
</comment>
<evidence type="ECO:0000256" key="3">
    <source>
        <dbReference type="ARBA" id="ARBA00004868"/>
    </source>
</evidence>
<comment type="similarity">
    <text evidence="11">Belongs to the Thz kinase family.</text>
</comment>
<keyword evidence="7 11" id="KW-0418">Kinase</keyword>
<dbReference type="GO" id="GO:0008972">
    <property type="term" value="F:phosphomethylpyrimidine kinase activity"/>
    <property type="evidence" value="ECO:0007669"/>
    <property type="project" value="TreeGrafter"/>
</dbReference>
<accession>D6Y0H2</accession>
<keyword evidence="4 11" id="KW-0808">Transferase</keyword>
<evidence type="ECO:0000256" key="2">
    <source>
        <dbReference type="ARBA" id="ARBA00001946"/>
    </source>
</evidence>
<dbReference type="InterPro" id="IPR029056">
    <property type="entry name" value="Ribokinase-like"/>
</dbReference>
<dbReference type="OrthoDB" id="9778146at2"/>
<dbReference type="RefSeq" id="WP_013171988.1">
    <property type="nucleotide sequence ID" value="NC_014219.1"/>
</dbReference>
<dbReference type="Pfam" id="PF02110">
    <property type="entry name" value="HK"/>
    <property type="match status" value="1"/>
</dbReference>
<dbReference type="PANTHER" id="PTHR20858">
    <property type="entry name" value="PHOSPHOMETHYLPYRIMIDINE KINASE"/>
    <property type="match status" value="1"/>
</dbReference>
<evidence type="ECO:0000256" key="10">
    <source>
        <dbReference type="ARBA" id="ARBA00022977"/>
    </source>
</evidence>
<sequence>MEHSAAILARIKEEPPLIHNITNLVVTNFTANGLYAIGAQPVMANAIEEVEQMASQADALILNIGTLTQDQVNAMVLAGKAANEAGTPVIFDPVGVGATAYRNETAKRLLDAVKMTAIRGNTGEIATLAGLSVNVRGVDSDATLDDPADAAKKVANAHQTIVMMTGETDVITDGTRVITCENGHHLQAKVTGTGCLLTSVTGAFIARHTDTFEAVASAAAFYGAAAEQAASTLTTPAPGSFQMAFLDALYQLKGDALTKAVKLTQTEGA</sequence>
<dbReference type="eggNOG" id="COG2145">
    <property type="taxonomic scope" value="Bacteria"/>
</dbReference>
<dbReference type="UniPathway" id="UPA00060">
    <property type="reaction ID" value="UER00139"/>
</dbReference>
<keyword evidence="13" id="KW-1185">Reference proteome</keyword>
<comment type="cofactor">
    <cofactor evidence="2 11">
        <name>Mg(2+)</name>
        <dbReference type="ChEBI" id="CHEBI:18420"/>
    </cofactor>
</comment>
<dbReference type="Proteomes" id="UP000000271">
    <property type="component" value="Chromosome"/>
</dbReference>
<keyword evidence="10 11" id="KW-0784">Thiamine biosynthesis</keyword>
<dbReference type="GO" id="GO:0009228">
    <property type="term" value="P:thiamine biosynthetic process"/>
    <property type="evidence" value="ECO:0007669"/>
    <property type="project" value="UniProtKB-KW"/>
</dbReference>
<keyword evidence="6 11" id="KW-0547">Nucleotide-binding</keyword>
<dbReference type="NCBIfam" id="NF006830">
    <property type="entry name" value="PRK09355.1"/>
    <property type="match status" value="1"/>
</dbReference>
<evidence type="ECO:0000256" key="8">
    <source>
        <dbReference type="ARBA" id="ARBA00022840"/>
    </source>
</evidence>
<dbReference type="PIRSF" id="PIRSF000513">
    <property type="entry name" value="Thz_kinase"/>
    <property type="match status" value="1"/>
</dbReference>
<dbReference type="GO" id="GO:0000287">
    <property type="term" value="F:magnesium ion binding"/>
    <property type="evidence" value="ECO:0007669"/>
    <property type="project" value="UniProtKB-UniRule"/>
</dbReference>
<dbReference type="KEGG" id="bse:Bsel_1044"/>
<proteinExistence type="inferred from homology"/>
<protein>
    <recommendedName>
        <fullName evidence="11">Hydroxyethylthiazole kinase</fullName>
        <ecNumber evidence="11">2.7.1.50</ecNumber>
    </recommendedName>
    <alternativeName>
        <fullName evidence="11">4-methyl-5-beta-hydroxyethylthiazole kinase</fullName>
        <shortName evidence="11">TH kinase</shortName>
        <shortName evidence="11">Thz kinase</shortName>
    </alternativeName>
</protein>
<dbReference type="NCBIfam" id="TIGR00694">
    <property type="entry name" value="thiM"/>
    <property type="match status" value="1"/>
</dbReference>
<dbReference type="InterPro" id="IPR000417">
    <property type="entry name" value="Hyethyz_kinase"/>
</dbReference>
<evidence type="ECO:0000256" key="9">
    <source>
        <dbReference type="ARBA" id="ARBA00022842"/>
    </source>
</evidence>
<dbReference type="GO" id="GO:0005829">
    <property type="term" value="C:cytosol"/>
    <property type="evidence" value="ECO:0007669"/>
    <property type="project" value="TreeGrafter"/>
</dbReference>
<dbReference type="EMBL" id="CP001791">
    <property type="protein sequence ID" value="ADH98563.1"/>
    <property type="molecule type" value="Genomic_DNA"/>
</dbReference>
<dbReference type="GO" id="GO:0005524">
    <property type="term" value="F:ATP binding"/>
    <property type="evidence" value="ECO:0007669"/>
    <property type="project" value="UniProtKB-UniRule"/>
</dbReference>
<dbReference type="AlphaFoldDB" id="D6Y0H2"/>
<dbReference type="GO" id="GO:0008902">
    <property type="term" value="F:hydroxymethylpyrimidine kinase activity"/>
    <property type="evidence" value="ECO:0007669"/>
    <property type="project" value="TreeGrafter"/>
</dbReference>
<feature type="binding site" evidence="11">
    <location>
        <position position="165"/>
    </location>
    <ligand>
        <name>ATP</name>
        <dbReference type="ChEBI" id="CHEBI:30616"/>
    </ligand>
</feature>
<dbReference type="Gene3D" id="3.40.1190.20">
    <property type="match status" value="1"/>
</dbReference>
<dbReference type="CDD" id="cd01170">
    <property type="entry name" value="THZ_kinase"/>
    <property type="match status" value="1"/>
</dbReference>
<feature type="binding site" evidence="11">
    <location>
        <position position="43"/>
    </location>
    <ligand>
        <name>substrate</name>
    </ligand>
</feature>
<dbReference type="SUPFAM" id="SSF53613">
    <property type="entry name" value="Ribokinase-like"/>
    <property type="match status" value="1"/>
</dbReference>
<evidence type="ECO:0000256" key="5">
    <source>
        <dbReference type="ARBA" id="ARBA00022723"/>
    </source>
</evidence>
<feature type="binding site" evidence="11">
    <location>
        <position position="119"/>
    </location>
    <ligand>
        <name>ATP</name>
        <dbReference type="ChEBI" id="CHEBI:30616"/>
    </ligand>
</feature>
<dbReference type="HAMAP" id="MF_00228">
    <property type="entry name" value="Thz_kinase"/>
    <property type="match status" value="1"/>
</dbReference>
<evidence type="ECO:0000256" key="4">
    <source>
        <dbReference type="ARBA" id="ARBA00022679"/>
    </source>
</evidence>
<dbReference type="HOGENOM" id="CLU_019943_0_1_9"/>
<dbReference type="STRING" id="439292.Bsel_1044"/>
<reference evidence="12" key="1">
    <citation type="submission" date="2009-10" db="EMBL/GenBank/DDBJ databases">
        <title>Complete sequence of Bacillus selenitireducens MLS10.</title>
        <authorList>
            <consortium name="US DOE Joint Genome Institute"/>
            <person name="Lucas S."/>
            <person name="Copeland A."/>
            <person name="Lapidus A."/>
            <person name="Glavina del Rio T."/>
            <person name="Dalin E."/>
            <person name="Tice H."/>
            <person name="Bruce D."/>
            <person name="Goodwin L."/>
            <person name="Pitluck S."/>
            <person name="Sims D."/>
            <person name="Brettin T."/>
            <person name="Detter J.C."/>
            <person name="Han C."/>
            <person name="Larimer F."/>
            <person name="Land M."/>
            <person name="Hauser L."/>
            <person name="Kyrpides N."/>
            <person name="Ovchinnikova G."/>
            <person name="Stolz J."/>
        </authorList>
    </citation>
    <scope>NUCLEOTIDE SEQUENCE [LARGE SCALE GENOMIC DNA]</scope>
    <source>
        <strain evidence="12">MLS10</strain>
    </source>
</reference>
<dbReference type="PRINTS" id="PR01099">
    <property type="entry name" value="HYETHTZKNASE"/>
</dbReference>
<comment type="pathway">
    <text evidence="3 11">Cofactor biosynthesis; thiamine diphosphate biosynthesis; 4-methyl-5-(2-phosphoethyl)-thiazole from 5-(2-hydroxyethyl)-4-methylthiazole: step 1/1.</text>
</comment>
<evidence type="ECO:0000313" key="13">
    <source>
        <dbReference type="Proteomes" id="UP000000271"/>
    </source>
</evidence>
<evidence type="ECO:0000256" key="1">
    <source>
        <dbReference type="ARBA" id="ARBA00001771"/>
    </source>
</evidence>
<evidence type="ECO:0000313" key="12">
    <source>
        <dbReference type="EMBL" id="ADH98563.1"/>
    </source>
</evidence>
<organism evidence="12 13">
    <name type="scientific">Bacillus selenitireducens (strain ATCC 700615 / DSM 15326 / MLS10)</name>
    <dbReference type="NCBI Taxonomy" id="439292"/>
    <lineage>
        <taxon>Bacteria</taxon>
        <taxon>Bacillati</taxon>
        <taxon>Bacillota</taxon>
        <taxon>Bacilli</taxon>
        <taxon>Bacillales</taxon>
        <taxon>Bacillaceae</taxon>
        <taxon>Salisediminibacterium</taxon>
    </lineage>
</organism>
<dbReference type="EC" id="2.7.1.50" evidence="11"/>
<dbReference type="GO" id="GO:0004417">
    <property type="term" value="F:hydroxyethylthiazole kinase activity"/>
    <property type="evidence" value="ECO:0007669"/>
    <property type="project" value="UniProtKB-UniRule"/>
</dbReference>
<evidence type="ECO:0000256" key="11">
    <source>
        <dbReference type="HAMAP-Rule" id="MF_00228"/>
    </source>
</evidence>
<keyword evidence="5 11" id="KW-0479">Metal-binding</keyword>
<feature type="binding site" evidence="11">
    <location>
        <position position="192"/>
    </location>
    <ligand>
        <name>substrate</name>
    </ligand>
</feature>
<gene>
    <name evidence="11" type="primary">thiM</name>
    <name evidence="12" type="ordered locus">Bsel_1044</name>
</gene>